<comment type="caution">
    <text evidence="7">The sequence shown here is derived from an EMBL/GenBank/DDBJ whole genome shotgun (WGS) entry which is preliminary data.</text>
</comment>
<evidence type="ECO:0000313" key="7">
    <source>
        <dbReference type="EMBL" id="PIC44950.1"/>
    </source>
</evidence>
<dbReference type="PANTHER" id="PTHR31582:SF1">
    <property type="entry name" value="SERPENTINE RECEPTOR CLASS ALPHA-28-RELATED"/>
    <property type="match status" value="1"/>
</dbReference>
<dbReference type="AlphaFoldDB" id="A0A2G5UZM0"/>
<evidence type="ECO:0000256" key="2">
    <source>
        <dbReference type="ARBA" id="ARBA00022692"/>
    </source>
</evidence>
<comment type="subcellular location">
    <subcellularLocation>
        <location evidence="1">Membrane</location>
        <topology evidence="1">Multi-pass membrane protein</topology>
    </subcellularLocation>
</comment>
<dbReference type="Proteomes" id="UP000230233">
    <property type="component" value="Chromosome II"/>
</dbReference>
<accession>A0A2G5UZM0</accession>
<dbReference type="EMBL" id="PDUG01000002">
    <property type="protein sequence ID" value="PIC44950.1"/>
    <property type="molecule type" value="Genomic_DNA"/>
</dbReference>
<evidence type="ECO:0000256" key="1">
    <source>
        <dbReference type="ARBA" id="ARBA00004141"/>
    </source>
</evidence>
<dbReference type="GO" id="GO:0016020">
    <property type="term" value="C:membrane"/>
    <property type="evidence" value="ECO:0007669"/>
    <property type="project" value="UniProtKB-SubCell"/>
</dbReference>
<keyword evidence="8" id="KW-1185">Reference proteome</keyword>
<evidence type="ECO:0000256" key="4">
    <source>
        <dbReference type="ARBA" id="ARBA00023136"/>
    </source>
</evidence>
<dbReference type="OrthoDB" id="5789178at2759"/>
<dbReference type="PANTHER" id="PTHR31582">
    <property type="entry name" value="SERPENTINE RECEPTOR, CLASS A (ALPHA)-RELATED-RELATED"/>
    <property type="match status" value="1"/>
</dbReference>
<evidence type="ECO:0000256" key="5">
    <source>
        <dbReference type="ARBA" id="ARBA00037994"/>
    </source>
</evidence>
<name>A0A2G5UZM0_9PELO</name>
<evidence type="ECO:0000313" key="8">
    <source>
        <dbReference type="Proteomes" id="UP000230233"/>
    </source>
</evidence>
<feature type="transmembrane region" description="Helical" evidence="6">
    <location>
        <begin position="21"/>
        <end position="41"/>
    </location>
</feature>
<evidence type="ECO:0008006" key="9">
    <source>
        <dbReference type="Google" id="ProtNLM"/>
    </source>
</evidence>
<feature type="transmembrane region" description="Helical" evidence="6">
    <location>
        <begin position="192"/>
        <end position="211"/>
    </location>
</feature>
<evidence type="ECO:0000256" key="3">
    <source>
        <dbReference type="ARBA" id="ARBA00022989"/>
    </source>
</evidence>
<comment type="similarity">
    <text evidence="5">Belongs to the nematode receptor-like protein sra family.</text>
</comment>
<sequence length="335" mass="38745">MDSGGKCASEVIQMTLRSALMFFNHIFILLVITASFVANVFTVKKLYNHNIFPEGTRILLWSAIGNGCIHQITVAEIRLITIYRVLVYGSDRCTILFPSSDCVYEQYLYYHTNFFTSFCCISLFFDRLLSTNCVAYQYKYKIFVMIFLTFQTILPLFIIIWVYSNGNTDGYVAMCNYPPMSVAGKYFWINRARLVILGTFFILSICIFYYNKNVEKKIIHKIYDTLSRYKSYENVLATKAVCIIIVSQTACLVITATGTEQIRKFFPPTMMDPLTGFMTGVTYCNFCLPIIILYQTSQIIQRRKRAINALTDETKNPTNEHFLSLRNAWNHITKI</sequence>
<keyword evidence="2 6" id="KW-0812">Transmembrane</keyword>
<keyword evidence="3 6" id="KW-1133">Transmembrane helix</keyword>
<reference evidence="8" key="1">
    <citation type="submission" date="2017-10" db="EMBL/GenBank/DDBJ databases">
        <title>Rapid genome shrinkage in a self-fertile nematode reveals novel sperm competition proteins.</title>
        <authorList>
            <person name="Yin D."/>
            <person name="Schwarz E.M."/>
            <person name="Thomas C.G."/>
            <person name="Felde R.L."/>
            <person name="Korf I.F."/>
            <person name="Cutter A.D."/>
            <person name="Schartner C.M."/>
            <person name="Ralston E.J."/>
            <person name="Meyer B.J."/>
            <person name="Haag E.S."/>
        </authorList>
    </citation>
    <scope>NUCLEOTIDE SEQUENCE [LARGE SCALE GENOMIC DNA]</scope>
    <source>
        <strain evidence="8">JU1422</strain>
    </source>
</reference>
<feature type="transmembrane region" description="Helical" evidence="6">
    <location>
        <begin position="232"/>
        <end position="256"/>
    </location>
</feature>
<feature type="transmembrane region" description="Helical" evidence="6">
    <location>
        <begin position="108"/>
        <end position="130"/>
    </location>
</feature>
<proteinExistence type="inferred from homology"/>
<feature type="transmembrane region" description="Helical" evidence="6">
    <location>
        <begin position="142"/>
        <end position="164"/>
    </location>
</feature>
<organism evidence="7 8">
    <name type="scientific">Caenorhabditis nigoni</name>
    <dbReference type="NCBI Taxonomy" id="1611254"/>
    <lineage>
        <taxon>Eukaryota</taxon>
        <taxon>Metazoa</taxon>
        <taxon>Ecdysozoa</taxon>
        <taxon>Nematoda</taxon>
        <taxon>Chromadorea</taxon>
        <taxon>Rhabditida</taxon>
        <taxon>Rhabditina</taxon>
        <taxon>Rhabditomorpha</taxon>
        <taxon>Rhabditoidea</taxon>
        <taxon>Rhabditidae</taxon>
        <taxon>Peloderinae</taxon>
        <taxon>Caenorhabditis</taxon>
    </lineage>
</organism>
<keyword evidence="4 6" id="KW-0472">Membrane</keyword>
<feature type="transmembrane region" description="Helical" evidence="6">
    <location>
        <begin position="276"/>
        <end position="294"/>
    </location>
</feature>
<dbReference type="GO" id="GO:0004930">
    <property type="term" value="F:G protein-coupled receptor activity"/>
    <property type="evidence" value="ECO:0007669"/>
    <property type="project" value="InterPro"/>
</dbReference>
<dbReference type="STRING" id="1611254.A0A2G5UZM0"/>
<dbReference type="GO" id="GO:0007606">
    <property type="term" value="P:sensory perception of chemical stimulus"/>
    <property type="evidence" value="ECO:0007669"/>
    <property type="project" value="InterPro"/>
</dbReference>
<dbReference type="InterPro" id="IPR000344">
    <property type="entry name" value="7TM_GPCR_serpentine_rcpt_Sra"/>
</dbReference>
<dbReference type="Pfam" id="PF02117">
    <property type="entry name" value="7TM_GPCR_Sra"/>
    <property type="match status" value="1"/>
</dbReference>
<protein>
    <recommendedName>
        <fullName evidence="9">G-protein coupled receptors family 1 profile domain-containing protein</fullName>
    </recommendedName>
</protein>
<gene>
    <name evidence="7" type="primary">Cnig_chr_II.g5143</name>
    <name evidence="7" type="ORF">B9Z55_005143</name>
</gene>
<evidence type="ECO:0000256" key="6">
    <source>
        <dbReference type="SAM" id="Phobius"/>
    </source>
</evidence>